<feature type="transmembrane region" description="Helical" evidence="1">
    <location>
        <begin position="34"/>
        <end position="67"/>
    </location>
</feature>
<dbReference type="EMBL" id="FTNO01000001">
    <property type="protein sequence ID" value="SIQ75084.1"/>
    <property type="molecule type" value="Genomic_DNA"/>
</dbReference>
<keyword evidence="1" id="KW-0472">Membrane</keyword>
<gene>
    <name evidence="2" type="ORF">SAMN05421858_0285</name>
</gene>
<dbReference type="OrthoDB" id="206175at2157"/>
<feature type="transmembrane region" description="Helical" evidence="1">
    <location>
        <begin position="141"/>
        <end position="159"/>
    </location>
</feature>
<name>A0A1N6VB51_9EURY</name>
<feature type="transmembrane region" description="Helical" evidence="1">
    <location>
        <begin position="79"/>
        <end position="101"/>
    </location>
</feature>
<feature type="transmembrane region" description="Helical" evidence="1">
    <location>
        <begin position="213"/>
        <end position="234"/>
    </location>
</feature>
<keyword evidence="1" id="KW-1133">Transmembrane helix</keyword>
<proteinExistence type="predicted"/>
<dbReference type="RefSeq" id="WP_084186172.1">
    <property type="nucleotide sequence ID" value="NZ_FTNO01000001.1"/>
</dbReference>
<protein>
    <submittedName>
        <fullName evidence="2">YndJ-like protein</fullName>
    </submittedName>
</protein>
<sequence>MTTVGGQNSAPHFTNSHPTIVGFRLTDANTVFGAILWSMLVAADILSTVELFVALAVLVILPLGLGVAMTPRRSGRTPLVYRLAVFGQPPAAILAVASFTFPTASVSAVALTLPWVAVTACVALFGLWRLLPRGFTPLPELAIDAALLYVPVGAVALFLSRAGISFHFKPIIILLTVVHYHYAGFALPLIAGMAGRLVTDDSGRFGSDFAGRAMAATTLVIVVNLALIAIGITFSPLVEVVAVAFFTVAVVVFALSILGSVVLQVDRVRGVLLSLAAVAVVWTMALALAYGYSAYPGTPQLVTIDEMIV</sequence>
<evidence type="ECO:0000313" key="3">
    <source>
        <dbReference type="Proteomes" id="UP000186914"/>
    </source>
</evidence>
<dbReference type="InterPro" id="IPR025450">
    <property type="entry name" value="YndJ-like"/>
</dbReference>
<feature type="transmembrane region" description="Helical" evidence="1">
    <location>
        <begin position="171"/>
        <end position="192"/>
    </location>
</feature>
<dbReference type="Proteomes" id="UP000186914">
    <property type="component" value="Unassembled WGS sequence"/>
</dbReference>
<dbReference type="AlphaFoldDB" id="A0A1N6VB51"/>
<keyword evidence="3" id="KW-1185">Reference proteome</keyword>
<reference evidence="3" key="1">
    <citation type="submission" date="2017-01" db="EMBL/GenBank/DDBJ databases">
        <authorList>
            <person name="Varghese N."/>
            <person name="Submissions S."/>
        </authorList>
    </citation>
    <scope>NUCLEOTIDE SEQUENCE [LARGE SCALE GENOMIC DNA]</scope>
    <source>
        <strain evidence="3">CGMCC 1.7737</strain>
    </source>
</reference>
<feature type="transmembrane region" description="Helical" evidence="1">
    <location>
        <begin position="240"/>
        <end position="263"/>
    </location>
</feature>
<evidence type="ECO:0000256" key="1">
    <source>
        <dbReference type="SAM" id="Phobius"/>
    </source>
</evidence>
<keyword evidence="1" id="KW-0812">Transmembrane</keyword>
<evidence type="ECO:0000313" key="2">
    <source>
        <dbReference type="EMBL" id="SIQ75084.1"/>
    </source>
</evidence>
<organism evidence="2 3">
    <name type="scientific">Haladaptatus litoreus</name>
    <dbReference type="NCBI Taxonomy" id="553468"/>
    <lineage>
        <taxon>Archaea</taxon>
        <taxon>Methanobacteriati</taxon>
        <taxon>Methanobacteriota</taxon>
        <taxon>Stenosarchaea group</taxon>
        <taxon>Halobacteria</taxon>
        <taxon>Halobacteriales</taxon>
        <taxon>Haladaptataceae</taxon>
        <taxon>Haladaptatus</taxon>
    </lineage>
</organism>
<accession>A0A1N6VB51</accession>
<feature type="transmembrane region" description="Helical" evidence="1">
    <location>
        <begin position="107"/>
        <end position="129"/>
    </location>
</feature>
<dbReference type="Pfam" id="PF14158">
    <property type="entry name" value="YndJ"/>
    <property type="match status" value="1"/>
</dbReference>
<feature type="transmembrane region" description="Helical" evidence="1">
    <location>
        <begin position="270"/>
        <end position="292"/>
    </location>
</feature>